<dbReference type="InterPro" id="IPR007466">
    <property type="entry name" value="Peptidyl-Arg-deiminase_porph"/>
</dbReference>
<reference evidence="2" key="2">
    <citation type="journal article" date="2023" name="IMA Fungus">
        <title>Comparative genomic study of the Penicillium genus elucidates a diverse pangenome and 15 lateral gene transfer events.</title>
        <authorList>
            <person name="Petersen C."/>
            <person name="Sorensen T."/>
            <person name="Nielsen M.R."/>
            <person name="Sondergaard T.E."/>
            <person name="Sorensen J.L."/>
            <person name="Fitzpatrick D.A."/>
            <person name="Frisvad J.C."/>
            <person name="Nielsen K.L."/>
        </authorList>
    </citation>
    <scope>NUCLEOTIDE SEQUENCE</scope>
    <source>
        <strain evidence="2">IBT 29677</strain>
    </source>
</reference>
<dbReference type="Proteomes" id="UP001147747">
    <property type="component" value="Unassembled WGS sequence"/>
</dbReference>
<dbReference type="SUPFAM" id="SSF55909">
    <property type="entry name" value="Pentein"/>
    <property type="match status" value="1"/>
</dbReference>
<organism evidence="2 3">
    <name type="scientific">Penicillium cosmopolitanum</name>
    <dbReference type="NCBI Taxonomy" id="1131564"/>
    <lineage>
        <taxon>Eukaryota</taxon>
        <taxon>Fungi</taxon>
        <taxon>Dikarya</taxon>
        <taxon>Ascomycota</taxon>
        <taxon>Pezizomycotina</taxon>
        <taxon>Eurotiomycetes</taxon>
        <taxon>Eurotiomycetidae</taxon>
        <taxon>Eurotiales</taxon>
        <taxon>Aspergillaceae</taxon>
        <taxon>Penicillium</taxon>
    </lineage>
</organism>
<protein>
    <submittedName>
        <fullName evidence="2">Porphyromonas-type peptidyl-arginine deiminase superfamily</fullName>
    </submittedName>
</protein>
<dbReference type="GeneID" id="81377577"/>
<accession>A0A9W9SGZ9</accession>
<dbReference type="EMBL" id="JAPZBU010000012">
    <property type="protein sequence ID" value="KAJ5377074.1"/>
    <property type="molecule type" value="Genomic_DNA"/>
</dbReference>
<keyword evidence="3" id="KW-1185">Reference proteome</keyword>
<comment type="caution">
    <text evidence="2">The sequence shown here is derived from an EMBL/GenBank/DDBJ whole genome shotgun (WGS) entry which is preliminary data.</text>
</comment>
<reference evidence="2" key="1">
    <citation type="submission" date="2022-12" db="EMBL/GenBank/DDBJ databases">
        <authorList>
            <person name="Petersen C."/>
        </authorList>
    </citation>
    <scope>NUCLEOTIDE SEQUENCE</scope>
    <source>
        <strain evidence="2">IBT 29677</strain>
    </source>
</reference>
<dbReference type="GO" id="GO:0047632">
    <property type="term" value="F:agmatine deiminase activity"/>
    <property type="evidence" value="ECO:0007669"/>
    <property type="project" value="TreeGrafter"/>
</dbReference>
<dbReference type="Pfam" id="PF04371">
    <property type="entry name" value="PAD_porph"/>
    <property type="match status" value="1"/>
</dbReference>
<dbReference type="OrthoDB" id="544103at2759"/>
<sequence>MTADQIQENHTFAKQVTDSDSDSSPLISITSKVCLEGGALVNDGDGTLIVSESSIIGDKRNPGISKDEIEDELRWLLGVKKIIWFSGFQDLDITDVHADAEVQFVRPGVIVVSRPHASAQRKWHEVYQQVMNALRGELDARGRQFEIHTIDEPDPKLVLTSGVGYEEDPATNYVNFYYVNDGVILPKFGDEEMDRRALETMQKLHPDRIVKQVHVNALPLTGGVIHCATQPVIDVR</sequence>
<name>A0A9W9SGZ9_9EURO</name>
<dbReference type="Gene3D" id="3.75.10.10">
    <property type="entry name" value="L-arginine/glycine Amidinotransferase, Chain A"/>
    <property type="match status" value="1"/>
</dbReference>
<dbReference type="PANTHER" id="PTHR31377:SF0">
    <property type="entry name" value="AGMATINE DEIMINASE-RELATED"/>
    <property type="match status" value="1"/>
</dbReference>
<dbReference type="PANTHER" id="PTHR31377">
    <property type="entry name" value="AGMATINE DEIMINASE-RELATED"/>
    <property type="match status" value="1"/>
</dbReference>
<evidence type="ECO:0000313" key="2">
    <source>
        <dbReference type="EMBL" id="KAJ5377074.1"/>
    </source>
</evidence>
<dbReference type="RefSeq" id="XP_056482104.1">
    <property type="nucleotide sequence ID" value="XM_056638597.1"/>
</dbReference>
<dbReference type="GO" id="GO:0004668">
    <property type="term" value="F:protein-arginine deiminase activity"/>
    <property type="evidence" value="ECO:0007669"/>
    <property type="project" value="InterPro"/>
</dbReference>
<evidence type="ECO:0000313" key="3">
    <source>
        <dbReference type="Proteomes" id="UP001147747"/>
    </source>
</evidence>
<evidence type="ECO:0000256" key="1">
    <source>
        <dbReference type="ARBA" id="ARBA00022801"/>
    </source>
</evidence>
<gene>
    <name evidence="2" type="ORF">N7509_013960</name>
</gene>
<dbReference type="GO" id="GO:0009446">
    <property type="term" value="P:putrescine biosynthetic process"/>
    <property type="evidence" value="ECO:0007669"/>
    <property type="project" value="InterPro"/>
</dbReference>
<dbReference type="AlphaFoldDB" id="A0A9W9SGZ9"/>
<proteinExistence type="predicted"/>
<keyword evidence="1" id="KW-0378">Hydrolase</keyword>